<dbReference type="AlphaFoldDB" id="A0A2N3NDZ9"/>
<dbReference type="InParanoid" id="A0A2N3NDZ9"/>
<dbReference type="STRING" id="41688.A0A2N3NDZ9"/>
<evidence type="ECO:0000313" key="3">
    <source>
        <dbReference type="Proteomes" id="UP000233524"/>
    </source>
</evidence>
<protein>
    <recommendedName>
        <fullName evidence="1">Heterokaryon incompatibility domain-containing protein</fullName>
    </recommendedName>
</protein>
<organism evidence="2 3">
    <name type="scientific">Lomentospora prolificans</name>
    <dbReference type="NCBI Taxonomy" id="41688"/>
    <lineage>
        <taxon>Eukaryota</taxon>
        <taxon>Fungi</taxon>
        <taxon>Dikarya</taxon>
        <taxon>Ascomycota</taxon>
        <taxon>Pezizomycotina</taxon>
        <taxon>Sordariomycetes</taxon>
        <taxon>Hypocreomycetidae</taxon>
        <taxon>Microascales</taxon>
        <taxon>Microascaceae</taxon>
        <taxon>Lomentospora</taxon>
    </lineage>
</organism>
<comment type="caution">
    <text evidence="2">The sequence shown here is derived from an EMBL/GenBank/DDBJ whole genome shotgun (WGS) entry which is preliminary data.</text>
</comment>
<proteinExistence type="predicted"/>
<gene>
    <name evidence="2" type="ORF">jhhlp_002398</name>
</gene>
<reference evidence="2 3" key="1">
    <citation type="journal article" date="2017" name="G3 (Bethesda)">
        <title>First Draft Genome Sequence of the Pathogenic Fungus Lomentospora prolificans (Formerly Scedosporium prolificans).</title>
        <authorList>
            <person name="Luo R."/>
            <person name="Zimin A."/>
            <person name="Workman R."/>
            <person name="Fan Y."/>
            <person name="Pertea G."/>
            <person name="Grossman N."/>
            <person name="Wear M.P."/>
            <person name="Jia B."/>
            <person name="Miller H."/>
            <person name="Casadevall A."/>
            <person name="Timp W."/>
            <person name="Zhang S.X."/>
            <person name="Salzberg S.L."/>
        </authorList>
    </citation>
    <scope>NUCLEOTIDE SEQUENCE [LARGE SCALE GENOMIC DNA]</scope>
    <source>
        <strain evidence="2 3">JHH-5317</strain>
    </source>
</reference>
<dbReference type="EMBL" id="NLAX01000008">
    <property type="protein sequence ID" value="PKS10643.1"/>
    <property type="molecule type" value="Genomic_DNA"/>
</dbReference>
<dbReference type="Proteomes" id="UP000233524">
    <property type="component" value="Unassembled WGS sequence"/>
</dbReference>
<evidence type="ECO:0000259" key="1">
    <source>
        <dbReference type="Pfam" id="PF06985"/>
    </source>
</evidence>
<dbReference type="Pfam" id="PF06985">
    <property type="entry name" value="HET"/>
    <property type="match status" value="1"/>
</dbReference>
<dbReference type="PANTHER" id="PTHR33112">
    <property type="entry name" value="DOMAIN PROTEIN, PUTATIVE-RELATED"/>
    <property type="match status" value="1"/>
</dbReference>
<dbReference type="PANTHER" id="PTHR33112:SF1">
    <property type="entry name" value="HETEROKARYON INCOMPATIBILITY DOMAIN-CONTAINING PROTEIN"/>
    <property type="match status" value="1"/>
</dbReference>
<dbReference type="InterPro" id="IPR010730">
    <property type="entry name" value="HET"/>
</dbReference>
<accession>A0A2N3NDZ9</accession>
<name>A0A2N3NDZ9_9PEZI</name>
<feature type="domain" description="Heterokaryon incompatibility" evidence="1">
    <location>
        <begin position="113"/>
        <end position="278"/>
    </location>
</feature>
<dbReference type="OrthoDB" id="5428863at2759"/>
<evidence type="ECO:0000313" key="2">
    <source>
        <dbReference type="EMBL" id="PKS10643.1"/>
    </source>
</evidence>
<keyword evidence="3" id="KW-1185">Reference proteome</keyword>
<sequence>MSTLVEPAKQLGVFGAALAESPELVPFKIPADLGQVPGWSLGKRSSFTVESLHVPEYIHDLSFVRPWMKECSSNHPYCCEKAIPVNDRPVGDIFLIDLQDENRIVKGPLGASYITLSYVWSENPQQPELPIQVGERIPTERMSQLFLDVSHVAEELGFRYLWIDRYCIAQHDNKLKHRQIQQMRIIYRNGELCIVALDDDAEEAGLPGISRPRLACCLKKKGSSPRRRSSSSAEPETYLWRLRHLSRGSVTPMSASRSRVQNLIRASKWWRRAWTYQEHCLSRRCLVFTDEQLYFECDMGMCRCETDTATTEEVQGIFQIMRPFPRSKIRVDNVFRAYREHLQEYSKKELRHESQALNALVGIVKHYQMIHPLLHQVSGIPFFTSNRRRGSAVRGWWSEEDEAHMSQAVLPFSLAWVHRYMGWCEKDIRPRPREMFPKWSPLGWTGEMTYDWEGGANFYDFQPLSKDFAFKLNGRMIPCEELYSSAEYGSLSQFQQDLFNPRILSMNTVSLPSSAIGEFMYNNDSFSNTVCGFSTRVSFSYPIKSPKRVNKMLMMGELQALALGDNSVSMNGSLPRALFVIVGQPSFDAESATYVYTRMGVLSVECHLSEIGEYFAERRVDFFKWQTFAIQ</sequence>
<dbReference type="VEuPathDB" id="FungiDB:jhhlp_002398"/>